<evidence type="ECO:0000313" key="1">
    <source>
        <dbReference type="EMBL" id="EFL50405.1"/>
    </source>
</evidence>
<protein>
    <recommendedName>
        <fullName evidence="3">HicA protein</fullName>
    </recommendedName>
</protein>
<dbReference type="EMBL" id="AECZ01000020">
    <property type="protein sequence ID" value="EFL50405.1"/>
    <property type="molecule type" value="Genomic_DNA"/>
</dbReference>
<comment type="caution">
    <text evidence="1">The sequence shown here is derived from an EMBL/GenBank/DDBJ whole genome shotgun (WGS) entry which is preliminary data.</text>
</comment>
<organism evidence="1 2">
    <name type="scientific">Solidesulfovibrio fructosivorans JJ]</name>
    <dbReference type="NCBI Taxonomy" id="596151"/>
    <lineage>
        <taxon>Bacteria</taxon>
        <taxon>Pseudomonadati</taxon>
        <taxon>Thermodesulfobacteriota</taxon>
        <taxon>Desulfovibrionia</taxon>
        <taxon>Desulfovibrionales</taxon>
        <taxon>Desulfovibrionaceae</taxon>
        <taxon>Solidesulfovibrio</taxon>
    </lineage>
</organism>
<keyword evidence="2" id="KW-1185">Reference proteome</keyword>
<accession>E1JYY9</accession>
<proteinExistence type="predicted"/>
<dbReference type="AlphaFoldDB" id="E1JYY9"/>
<dbReference type="Proteomes" id="UP000006250">
    <property type="component" value="Unassembled WGS sequence"/>
</dbReference>
<dbReference type="eggNOG" id="ENOG5032A5Z">
    <property type="taxonomic scope" value="Bacteria"/>
</dbReference>
<evidence type="ECO:0008006" key="3">
    <source>
        <dbReference type="Google" id="ProtNLM"/>
    </source>
</evidence>
<dbReference type="STRING" id="596151.DesfrDRAFT_2838"/>
<sequence>MSPSPTPSPTPLPAIKLNSVRLRTWQALFVVPPRSDIAWNEVIALIRAFGGQELHHRQKTAGSRVRFLLGGVKGFFHRPHPENVLGKGCAADVREFLIRAGMAAQDQETA</sequence>
<dbReference type="OrthoDB" id="73001at2"/>
<gene>
    <name evidence="1" type="ORF">DesfrDRAFT_2838</name>
</gene>
<evidence type="ECO:0000313" key="2">
    <source>
        <dbReference type="Proteomes" id="UP000006250"/>
    </source>
</evidence>
<name>E1JYY9_SOLFR</name>
<reference evidence="1 2" key="1">
    <citation type="submission" date="2010-08" db="EMBL/GenBank/DDBJ databases">
        <title>The draft genome of Desulfovibrio fructosovorans JJ.</title>
        <authorList>
            <consortium name="US DOE Joint Genome Institute (JGI-PGF)"/>
            <person name="Lucas S."/>
            <person name="Copeland A."/>
            <person name="Lapidus A."/>
            <person name="Cheng J.-F."/>
            <person name="Bruce D."/>
            <person name="Goodwin L."/>
            <person name="Pitluck S."/>
            <person name="Land M.L."/>
            <person name="Hauser L."/>
            <person name="Chang Y.-J."/>
            <person name="Jeffries C."/>
            <person name="Wall J.D."/>
            <person name="Stahl D.A."/>
            <person name="Arkin A.P."/>
            <person name="Dehal P."/>
            <person name="Stolyar S.M."/>
            <person name="Hazen T.C."/>
            <person name="Woyke T.J."/>
        </authorList>
    </citation>
    <scope>NUCLEOTIDE SEQUENCE [LARGE SCALE GENOMIC DNA]</scope>
    <source>
        <strain evidence="1 2">JJ</strain>
    </source>
</reference>